<evidence type="ECO:0000256" key="1">
    <source>
        <dbReference type="SAM" id="MobiDB-lite"/>
    </source>
</evidence>
<dbReference type="Proteomes" id="UP000784294">
    <property type="component" value="Unassembled WGS sequence"/>
</dbReference>
<organism evidence="2 3">
    <name type="scientific">Protopolystoma xenopodis</name>
    <dbReference type="NCBI Taxonomy" id="117903"/>
    <lineage>
        <taxon>Eukaryota</taxon>
        <taxon>Metazoa</taxon>
        <taxon>Spiralia</taxon>
        <taxon>Lophotrochozoa</taxon>
        <taxon>Platyhelminthes</taxon>
        <taxon>Monogenea</taxon>
        <taxon>Polyopisthocotylea</taxon>
        <taxon>Polystomatidea</taxon>
        <taxon>Polystomatidae</taxon>
        <taxon>Protopolystoma</taxon>
    </lineage>
</organism>
<dbReference type="AlphaFoldDB" id="A0A3S5B2H3"/>
<sequence length="328" mass="34804">MLRIGPVHWQANDVRQLLIHIKLGEHIRSRDSGGFTNSVAKSSEMQSIESSFNSVAHMSHSGYYQPTHSDIPAPLAGCSILEYPASLTSPGSLSGKILPNSANCLSSPPVTSIGEYHHQPGYAQIPTSHPPLTSASSIYPPLTSASSIYPPFPQHTSQQYIPTLLSASKPLPSIPIASGVATSAQPSFVAPPMLHVGQKPAPYPPKLDLSGNMPPPPQVSHYLPPCQPLSTAAVPLRTSASPPSFQPPVPQYQQATLPLPPSSGYSGHQVSQGLSGPPPRAPGSAVTNADWRRLHAPINLLEEHHLLPTDGDLDYVPLPKINSSVVLI</sequence>
<evidence type="ECO:0000313" key="2">
    <source>
        <dbReference type="EMBL" id="VEL11397.1"/>
    </source>
</evidence>
<protein>
    <submittedName>
        <fullName evidence="2">Uncharacterized protein</fullName>
    </submittedName>
</protein>
<name>A0A3S5B2H3_9PLAT</name>
<comment type="caution">
    <text evidence="2">The sequence shown here is derived from an EMBL/GenBank/DDBJ whole genome shotgun (WGS) entry which is preliminary data.</text>
</comment>
<feature type="region of interest" description="Disordered" evidence="1">
    <location>
        <begin position="236"/>
        <end position="286"/>
    </location>
</feature>
<dbReference type="EMBL" id="CAAALY010011697">
    <property type="protein sequence ID" value="VEL11397.1"/>
    <property type="molecule type" value="Genomic_DNA"/>
</dbReference>
<feature type="compositionally biased region" description="Polar residues" evidence="1">
    <location>
        <begin position="263"/>
        <end position="274"/>
    </location>
</feature>
<evidence type="ECO:0000313" key="3">
    <source>
        <dbReference type="Proteomes" id="UP000784294"/>
    </source>
</evidence>
<proteinExistence type="predicted"/>
<keyword evidence="3" id="KW-1185">Reference proteome</keyword>
<accession>A0A3S5B2H3</accession>
<gene>
    <name evidence="2" type="ORF">PXEA_LOCUS4837</name>
</gene>
<reference evidence="2" key="1">
    <citation type="submission" date="2018-11" db="EMBL/GenBank/DDBJ databases">
        <authorList>
            <consortium name="Pathogen Informatics"/>
        </authorList>
    </citation>
    <scope>NUCLEOTIDE SEQUENCE</scope>
</reference>